<evidence type="ECO:0000256" key="3">
    <source>
        <dbReference type="ARBA" id="ARBA00022552"/>
    </source>
</evidence>
<feature type="region of interest" description="Disordered" evidence="7">
    <location>
        <begin position="157"/>
        <end position="245"/>
    </location>
</feature>
<evidence type="ECO:0000256" key="2">
    <source>
        <dbReference type="ARBA" id="ARBA00009154"/>
    </source>
</evidence>
<gene>
    <name evidence="8" type="ORF">IMSHALPRED_009073</name>
</gene>
<proteinExistence type="inferred from homology"/>
<keyword evidence="5 6" id="KW-0539">Nucleus</keyword>
<dbReference type="GO" id="GO:0000178">
    <property type="term" value="C:exosome (RNase complex)"/>
    <property type="evidence" value="ECO:0007669"/>
    <property type="project" value="TreeGrafter"/>
</dbReference>
<dbReference type="Proteomes" id="UP000664534">
    <property type="component" value="Unassembled WGS sequence"/>
</dbReference>
<accession>A0A8H3IUS0</accession>
<feature type="compositionally biased region" description="Basic and acidic residues" evidence="7">
    <location>
        <begin position="215"/>
        <end position="228"/>
    </location>
</feature>
<dbReference type="GO" id="GO:0003677">
    <property type="term" value="F:DNA binding"/>
    <property type="evidence" value="ECO:0007669"/>
    <property type="project" value="TreeGrafter"/>
</dbReference>
<dbReference type="GO" id="GO:0010468">
    <property type="term" value="P:regulation of gene expression"/>
    <property type="evidence" value="ECO:0007669"/>
    <property type="project" value="TreeGrafter"/>
</dbReference>
<dbReference type="GO" id="GO:0005730">
    <property type="term" value="C:nucleolus"/>
    <property type="evidence" value="ECO:0007669"/>
    <property type="project" value="TreeGrafter"/>
</dbReference>
<evidence type="ECO:0000256" key="4">
    <source>
        <dbReference type="ARBA" id="ARBA00022884"/>
    </source>
</evidence>
<dbReference type="Pfam" id="PF04000">
    <property type="entry name" value="Sas10_Utp3"/>
    <property type="match status" value="1"/>
</dbReference>
<comment type="similarity">
    <text evidence="2 6">Belongs to the C1D family.</text>
</comment>
<dbReference type="EMBL" id="CAJPDT010000069">
    <property type="protein sequence ID" value="CAF9933158.1"/>
    <property type="molecule type" value="Genomic_DNA"/>
</dbReference>
<feature type="compositionally biased region" description="Basic and acidic residues" evidence="7">
    <location>
        <begin position="193"/>
        <end position="205"/>
    </location>
</feature>
<dbReference type="InterPro" id="IPR011082">
    <property type="entry name" value="Exosome-assoc_fac/DNA_repair"/>
</dbReference>
<comment type="function">
    <text evidence="6">Required for exosome-dependent processing of pre-rRNA and small nucleolar RNA (snRNA) precursors. Involved in processing of 35S pre-rRNA at the A0, A1 and A2 sites.</text>
</comment>
<organism evidence="8 9">
    <name type="scientific">Imshaugia aleurites</name>
    <dbReference type="NCBI Taxonomy" id="172621"/>
    <lineage>
        <taxon>Eukaryota</taxon>
        <taxon>Fungi</taxon>
        <taxon>Dikarya</taxon>
        <taxon>Ascomycota</taxon>
        <taxon>Pezizomycotina</taxon>
        <taxon>Lecanoromycetes</taxon>
        <taxon>OSLEUM clade</taxon>
        <taxon>Lecanoromycetidae</taxon>
        <taxon>Lecanorales</taxon>
        <taxon>Lecanorineae</taxon>
        <taxon>Parmeliaceae</taxon>
        <taxon>Imshaugia</taxon>
    </lineage>
</organism>
<keyword evidence="3 6" id="KW-0698">rRNA processing</keyword>
<dbReference type="GO" id="GO:0000460">
    <property type="term" value="P:maturation of 5.8S rRNA"/>
    <property type="evidence" value="ECO:0007669"/>
    <property type="project" value="TreeGrafter"/>
</dbReference>
<comment type="subcellular location">
    <subcellularLocation>
        <location evidence="1 6">Nucleus</location>
    </subcellularLocation>
</comment>
<dbReference type="GO" id="GO:0003723">
    <property type="term" value="F:RNA binding"/>
    <property type="evidence" value="ECO:0007669"/>
    <property type="project" value="UniProtKB-UniRule"/>
</dbReference>
<evidence type="ECO:0000256" key="7">
    <source>
        <dbReference type="SAM" id="MobiDB-lite"/>
    </source>
</evidence>
<dbReference type="PANTHER" id="PTHR15341">
    <property type="entry name" value="SUN-COR STEROID HORMONE RECEPTOR CO-REPRESSOR"/>
    <property type="match status" value="1"/>
</dbReference>
<comment type="caution">
    <text evidence="8">The sequence shown here is derived from an EMBL/GenBank/DDBJ whole genome shotgun (WGS) entry which is preliminary data.</text>
</comment>
<dbReference type="AlphaFoldDB" id="A0A8H3IUS0"/>
<name>A0A8H3IUS0_9LECA</name>
<keyword evidence="9" id="KW-1185">Reference proteome</keyword>
<evidence type="ECO:0000256" key="5">
    <source>
        <dbReference type="ARBA" id="ARBA00023242"/>
    </source>
</evidence>
<sequence length="245" mass="26817">MEIIDLVPLVESLDDNIDDLEEALEPLLNSALSDTAGKLPLLDKAQLYVLVTYAIESILFSYLRLNGVNSKEHPVFRELTRVKQYFEKIKAAESAGTKQKTTLDKAAAGRFIKHALAGNKNFDLDLAKQSGKESAATHIRFEQLPRKEIVNDLGIGSRAVSSSDDPNSDPGHLESRDGMNSNGMEGQSSGSKSESDDGTKGRITHEPNLSSGMASKRDAMDVDRDTEQKRKKNLRKGGQMLEGSI</sequence>
<evidence type="ECO:0000313" key="9">
    <source>
        <dbReference type="Proteomes" id="UP000664534"/>
    </source>
</evidence>
<dbReference type="PANTHER" id="PTHR15341:SF3">
    <property type="entry name" value="NUCLEAR NUCLEIC ACID-BINDING PROTEIN C1D"/>
    <property type="match status" value="1"/>
</dbReference>
<dbReference type="InterPro" id="IPR007146">
    <property type="entry name" value="Sas10/Utp3/C1D"/>
</dbReference>
<keyword evidence="4 6" id="KW-0694">RNA-binding</keyword>
<dbReference type="OrthoDB" id="1421013at2759"/>
<reference evidence="8" key="1">
    <citation type="submission" date="2021-03" db="EMBL/GenBank/DDBJ databases">
        <authorList>
            <person name="Tagirdzhanova G."/>
        </authorList>
    </citation>
    <scope>NUCLEOTIDE SEQUENCE</scope>
</reference>
<feature type="compositionally biased region" description="Polar residues" evidence="7">
    <location>
        <begin position="178"/>
        <end position="192"/>
    </location>
</feature>
<protein>
    <recommendedName>
        <fullName evidence="6">Exosome complex protein</fullName>
    </recommendedName>
</protein>
<evidence type="ECO:0000313" key="8">
    <source>
        <dbReference type="EMBL" id="CAF9933158.1"/>
    </source>
</evidence>
<evidence type="ECO:0000256" key="6">
    <source>
        <dbReference type="RuleBase" id="RU368003"/>
    </source>
</evidence>
<evidence type="ECO:0000256" key="1">
    <source>
        <dbReference type="ARBA" id="ARBA00004123"/>
    </source>
</evidence>